<sequence length="129" mass="14654">MDRPTVVHLKRKSKNYYVSPIHSGESDSGADPDFINKHPGGDKSSTKCTEEVINGNLAEIEATNGKKRKRSVGSWSLKKTKLLNDEGKQKLMDKYNLHMKEKKLSRLEKEAGKKIQMVQSSQCMTYRLN</sequence>
<evidence type="ECO:0000313" key="3">
    <source>
        <dbReference type="Proteomes" id="UP001152888"/>
    </source>
</evidence>
<name>A0A9P0VT30_ACAOB</name>
<protein>
    <submittedName>
        <fullName evidence="2">Uncharacterized protein</fullName>
    </submittedName>
</protein>
<comment type="caution">
    <text evidence="2">The sequence shown here is derived from an EMBL/GenBank/DDBJ whole genome shotgun (WGS) entry which is preliminary data.</text>
</comment>
<feature type="compositionally biased region" description="Basic and acidic residues" evidence="1">
    <location>
        <begin position="34"/>
        <end position="48"/>
    </location>
</feature>
<keyword evidence="3" id="KW-1185">Reference proteome</keyword>
<dbReference type="AlphaFoldDB" id="A0A9P0VT30"/>
<reference evidence="2" key="1">
    <citation type="submission" date="2022-03" db="EMBL/GenBank/DDBJ databases">
        <authorList>
            <person name="Sayadi A."/>
        </authorList>
    </citation>
    <scope>NUCLEOTIDE SEQUENCE</scope>
</reference>
<organism evidence="2 3">
    <name type="scientific">Acanthoscelides obtectus</name>
    <name type="common">Bean weevil</name>
    <name type="synonym">Bruchus obtectus</name>
    <dbReference type="NCBI Taxonomy" id="200917"/>
    <lineage>
        <taxon>Eukaryota</taxon>
        <taxon>Metazoa</taxon>
        <taxon>Ecdysozoa</taxon>
        <taxon>Arthropoda</taxon>
        <taxon>Hexapoda</taxon>
        <taxon>Insecta</taxon>
        <taxon>Pterygota</taxon>
        <taxon>Neoptera</taxon>
        <taxon>Endopterygota</taxon>
        <taxon>Coleoptera</taxon>
        <taxon>Polyphaga</taxon>
        <taxon>Cucujiformia</taxon>
        <taxon>Chrysomeloidea</taxon>
        <taxon>Chrysomelidae</taxon>
        <taxon>Bruchinae</taxon>
        <taxon>Bruchini</taxon>
        <taxon>Acanthoscelides</taxon>
    </lineage>
</organism>
<gene>
    <name evidence="2" type="ORF">ACAOBT_LOCUS37141</name>
</gene>
<accession>A0A9P0VT30</accession>
<dbReference type="Proteomes" id="UP001152888">
    <property type="component" value="Unassembled WGS sequence"/>
</dbReference>
<feature type="region of interest" description="Disordered" evidence="1">
    <location>
        <begin position="17"/>
        <end position="48"/>
    </location>
</feature>
<dbReference type="EMBL" id="CAKOFQ010010250">
    <property type="protein sequence ID" value="CAH2019430.1"/>
    <property type="molecule type" value="Genomic_DNA"/>
</dbReference>
<evidence type="ECO:0000256" key="1">
    <source>
        <dbReference type="SAM" id="MobiDB-lite"/>
    </source>
</evidence>
<proteinExistence type="predicted"/>
<evidence type="ECO:0000313" key="2">
    <source>
        <dbReference type="EMBL" id="CAH2019430.1"/>
    </source>
</evidence>